<evidence type="ECO:0000313" key="4">
    <source>
        <dbReference type="EMBL" id="BEH02542.1"/>
    </source>
</evidence>
<dbReference type="Gene3D" id="3.90.1010.20">
    <property type="match status" value="1"/>
</dbReference>
<keyword evidence="2" id="KW-0732">Signal</keyword>
<dbReference type="Proteomes" id="UP001431656">
    <property type="component" value="Chromosome"/>
</dbReference>
<evidence type="ECO:0000259" key="3">
    <source>
        <dbReference type="SMART" id="SM00900"/>
    </source>
</evidence>
<evidence type="ECO:0000256" key="1">
    <source>
        <dbReference type="SAM" id="MobiDB-lite"/>
    </source>
</evidence>
<feature type="compositionally biased region" description="Low complexity" evidence="1">
    <location>
        <begin position="29"/>
        <end position="48"/>
    </location>
</feature>
<dbReference type="RefSeq" id="WP_286264267.1">
    <property type="nucleotide sequence ID" value="NZ_AP028056.1"/>
</dbReference>
<evidence type="ECO:0000256" key="2">
    <source>
        <dbReference type="SAM" id="SignalP"/>
    </source>
</evidence>
<organism evidence="4 5">
    <name type="scientific">Brooklawnia propionicigenes</name>
    <dbReference type="NCBI Taxonomy" id="3041175"/>
    <lineage>
        <taxon>Bacteria</taxon>
        <taxon>Bacillati</taxon>
        <taxon>Actinomycetota</taxon>
        <taxon>Actinomycetes</taxon>
        <taxon>Propionibacteriales</taxon>
        <taxon>Propionibacteriaceae</taxon>
        <taxon>Brooklawnia</taxon>
    </lineage>
</organism>
<gene>
    <name evidence="4" type="ORF">brsh051_18230</name>
</gene>
<feature type="signal peptide" evidence="2">
    <location>
        <begin position="1"/>
        <end position="38"/>
    </location>
</feature>
<sequence>MKRIAYASLAALSGVVLLVSYRASISSALSSSPGTATASSPQTTSSASGNVDPGVSAESATTSCSGLVDGTYQGQSVSTRYGDVQVQIVVENGTITAADAITYPSENSRDQQINSDAIPKLTSETLSAQSAQIDMISGATYTSRGYLESLQSALDQAQCG</sequence>
<dbReference type="GO" id="GO:0010181">
    <property type="term" value="F:FMN binding"/>
    <property type="evidence" value="ECO:0007669"/>
    <property type="project" value="InterPro"/>
</dbReference>
<feature type="domain" description="FMN-binding" evidence="3">
    <location>
        <begin position="80"/>
        <end position="157"/>
    </location>
</feature>
<dbReference type="GO" id="GO:0016020">
    <property type="term" value="C:membrane"/>
    <property type="evidence" value="ECO:0007669"/>
    <property type="project" value="InterPro"/>
</dbReference>
<proteinExistence type="predicted"/>
<dbReference type="AlphaFoldDB" id="A0AAN0KAA4"/>
<dbReference type="InterPro" id="IPR007329">
    <property type="entry name" value="FMN-bd"/>
</dbReference>
<name>A0AAN0KAA4_9ACTN</name>
<dbReference type="EMBL" id="AP028056">
    <property type="protein sequence ID" value="BEH02542.1"/>
    <property type="molecule type" value="Genomic_DNA"/>
</dbReference>
<dbReference type="Pfam" id="PF04205">
    <property type="entry name" value="FMN_bind"/>
    <property type="match status" value="1"/>
</dbReference>
<evidence type="ECO:0000313" key="5">
    <source>
        <dbReference type="Proteomes" id="UP001431656"/>
    </source>
</evidence>
<accession>A0AAN0KAA4</accession>
<feature type="region of interest" description="Disordered" evidence="1">
    <location>
        <begin position="29"/>
        <end position="62"/>
    </location>
</feature>
<keyword evidence="5" id="KW-1185">Reference proteome</keyword>
<reference evidence="4" key="1">
    <citation type="journal article" date="2024" name="Int. J. Syst. Evol. Microbiol.">
        <title>Brooklawnia propionicigenes sp. nov., a facultatively anaerobic, propionate-producing bacterium isolated from a methanogenic reactor treating waste from cattle farms.</title>
        <authorList>
            <person name="Akita Y."/>
            <person name="Ueki A."/>
            <person name="Tonouchi A."/>
            <person name="Sugawara Y."/>
            <person name="Honma S."/>
            <person name="Kaku N."/>
            <person name="Ueki K."/>
        </authorList>
    </citation>
    <scope>NUCLEOTIDE SEQUENCE</scope>
    <source>
        <strain evidence="4">SH051</strain>
    </source>
</reference>
<feature type="chain" id="PRO_5042939616" evidence="2">
    <location>
        <begin position="39"/>
        <end position="160"/>
    </location>
</feature>
<protein>
    <submittedName>
        <fullName evidence="4">FMN-binding protein</fullName>
    </submittedName>
</protein>
<dbReference type="KEGG" id="broo:brsh051_18230"/>
<dbReference type="SMART" id="SM00900">
    <property type="entry name" value="FMN_bind"/>
    <property type="match status" value="1"/>
</dbReference>